<feature type="compositionally biased region" description="Polar residues" evidence="1">
    <location>
        <begin position="826"/>
        <end position="845"/>
    </location>
</feature>
<evidence type="ECO:0000313" key="3">
    <source>
        <dbReference type="Proteomes" id="UP000613401"/>
    </source>
</evidence>
<feature type="compositionally biased region" description="Polar residues" evidence="1">
    <location>
        <begin position="289"/>
        <end position="312"/>
    </location>
</feature>
<dbReference type="Proteomes" id="UP000613401">
    <property type="component" value="Unassembled WGS sequence"/>
</dbReference>
<accession>A0A8H4C710</accession>
<feature type="region of interest" description="Disordered" evidence="1">
    <location>
        <begin position="1207"/>
        <end position="1469"/>
    </location>
</feature>
<feature type="compositionally biased region" description="Polar residues" evidence="1">
    <location>
        <begin position="1067"/>
        <end position="1078"/>
    </location>
</feature>
<proteinExistence type="predicted"/>
<feature type="compositionally biased region" description="Polar residues" evidence="1">
    <location>
        <begin position="876"/>
        <end position="906"/>
    </location>
</feature>
<feature type="compositionally biased region" description="Polar residues" evidence="1">
    <location>
        <begin position="1271"/>
        <end position="1295"/>
    </location>
</feature>
<gene>
    <name evidence="2" type="ORF">GCG54_00010783</name>
</gene>
<feature type="compositionally biased region" description="Acidic residues" evidence="1">
    <location>
        <begin position="1432"/>
        <end position="1444"/>
    </location>
</feature>
<feature type="compositionally biased region" description="Basic and acidic residues" evidence="1">
    <location>
        <begin position="535"/>
        <end position="557"/>
    </location>
</feature>
<feature type="region of interest" description="Disordered" evidence="1">
    <location>
        <begin position="432"/>
        <end position="1185"/>
    </location>
</feature>
<feature type="compositionally biased region" description="Polar residues" evidence="1">
    <location>
        <begin position="482"/>
        <end position="492"/>
    </location>
</feature>
<feature type="compositionally biased region" description="Basic and acidic residues" evidence="1">
    <location>
        <begin position="1300"/>
        <end position="1320"/>
    </location>
</feature>
<feature type="region of interest" description="Disordered" evidence="1">
    <location>
        <begin position="1"/>
        <end position="48"/>
    </location>
</feature>
<feature type="compositionally biased region" description="Basic and acidic residues" evidence="1">
    <location>
        <begin position="981"/>
        <end position="991"/>
    </location>
</feature>
<organism evidence="2 3">
    <name type="scientific">Colletotrichum gloeosporioides</name>
    <name type="common">Anthracnose fungus</name>
    <name type="synonym">Glomerella cingulata</name>
    <dbReference type="NCBI Taxonomy" id="474922"/>
    <lineage>
        <taxon>Eukaryota</taxon>
        <taxon>Fungi</taxon>
        <taxon>Dikarya</taxon>
        <taxon>Ascomycota</taxon>
        <taxon>Pezizomycotina</taxon>
        <taxon>Sordariomycetes</taxon>
        <taxon>Hypocreomycetidae</taxon>
        <taxon>Glomerellales</taxon>
        <taxon>Glomerellaceae</taxon>
        <taxon>Colletotrichum</taxon>
        <taxon>Colletotrichum gloeosporioides species complex</taxon>
    </lineage>
</organism>
<feature type="compositionally biased region" description="Acidic residues" evidence="1">
    <location>
        <begin position="662"/>
        <end position="684"/>
    </location>
</feature>
<reference evidence="2" key="2">
    <citation type="submission" date="2020-03" db="EMBL/GenBank/DDBJ databases">
        <authorList>
            <person name="Fu F.-F."/>
            <person name="Chen J."/>
        </authorList>
    </citation>
    <scope>NUCLEOTIDE SEQUENCE</scope>
    <source>
        <strain evidence="2">Lc1</strain>
    </source>
</reference>
<feature type="compositionally biased region" description="Polar residues" evidence="1">
    <location>
        <begin position="715"/>
        <end position="757"/>
    </location>
</feature>
<feature type="compositionally biased region" description="Polar residues" evidence="1">
    <location>
        <begin position="1087"/>
        <end position="1128"/>
    </location>
</feature>
<feature type="compositionally biased region" description="Polar residues" evidence="1">
    <location>
        <begin position="1219"/>
        <end position="1249"/>
    </location>
</feature>
<comment type="caution">
    <text evidence="2">The sequence shown here is derived from an EMBL/GenBank/DDBJ whole genome shotgun (WGS) entry which is preliminary data.</text>
</comment>
<evidence type="ECO:0000313" key="2">
    <source>
        <dbReference type="EMBL" id="KAF3798630.1"/>
    </source>
</evidence>
<dbReference type="GeneID" id="69017910"/>
<feature type="compositionally biased region" description="Polar residues" evidence="1">
    <location>
        <begin position="997"/>
        <end position="1029"/>
    </location>
</feature>
<feature type="compositionally biased region" description="Polar residues" evidence="1">
    <location>
        <begin position="697"/>
        <end position="708"/>
    </location>
</feature>
<protein>
    <submittedName>
        <fullName evidence="2">Uncharacterized protein</fullName>
    </submittedName>
</protein>
<dbReference type="RefSeq" id="XP_045257790.1">
    <property type="nucleotide sequence ID" value="XM_045410699.1"/>
</dbReference>
<feature type="compositionally biased region" description="Polar residues" evidence="1">
    <location>
        <begin position="267"/>
        <end position="279"/>
    </location>
</feature>
<reference evidence="2" key="1">
    <citation type="journal article" date="2020" name="Phytopathology">
        <title>Genome sequence and comparative analysis of Colletotrichum gloeosporioides isolated from Liriodendron leaves.</title>
        <authorList>
            <person name="Fu F.F."/>
            <person name="Hao Z."/>
            <person name="Wang P."/>
            <person name="Lu Y."/>
            <person name="Xue L.J."/>
            <person name="Wei G."/>
            <person name="Tian Y."/>
            <person name="Baishi H."/>
            <person name="Xu H."/>
            <person name="Shi J."/>
            <person name="Cheng T."/>
            <person name="Wang G."/>
            <person name="Yi Y."/>
            <person name="Chen J."/>
        </authorList>
    </citation>
    <scope>NUCLEOTIDE SEQUENCE</scope>
    <source>
        <strain evidence="2">Lc1</strain>
    </source>
</reference>
<feature type="compositionally biased region" description="Polar residues" evidence="1">
    <location>
        <begin position="13"/>
        <end position="22"/>
    </location>
</feature>
<feature type="compositionally biased region" description="Low complexity" evidence="1">
    <location>
        <begin position="638"/>
        <end position="661"/>
    </location>
</feature>
<feature type="region of interest" description="Disordered" evidence="1">
    <location>
        <begin position="262"/>
        <end position="330"/>
    </location>
</feature>
<keyword evidence="3" id="KW-1185">Reference proteome</keyword>
<evidence type="ECO:0000256" key="1">
    <source>
        <dbReference type="SAM" id="MobiDB-lite"/>
    </source>
</evidence>
<feature type="compositionally biased region" description="Low complexity" evidence="1">
    <location>
        <begin position="772"/>
        <end position="783"/>
    </location>
</feature>
<feature type="compositionally biased region" description="Low complexity" evidence="1">
    <location>
        <begin position="1259"/>
        <end position="1270"/>
    </location>
</feature>
<feature type="compositionally biased region" description="Low complexity" evidence="1">
    <location>
        <begin position="1207"/>
        <end position="1218"/>
    </location>
</feature>
<feature type="compositionally biased region" description="Polar residues" evidence="1">
    <location>
        <begin position="433"/>
        <end position="450"/>
    </location>
</feature>
<dbReference type="EMBL" id="WVTB01000093">
    <property type="protein sequence ID" value="KAF3798630.1"/>
    <property type="molecule type" value="Genomic_DNA"/>
</dbReference>
<feature type="compositionally biased region" description="Basic and acidic residues" evidence="1">
    <location>
        <begin position="582"/>
        <end position="613"/>
    </location>
</feature>
<feature type="compositionally biased region" description="Polar residues" evidence="1">
    <location>
        <begin position="919"/>
        <end position="935"/>
    </location>
</feature>
<sequence length="1469" mass="156969">MSSHPSNQSFSSFTGPGNQTQPLHPPTLRPGFPRPSPDGDVNGTYGRPSQVEVTIGSAEHVFNCLRGGRGLACPHFPKYTAGTLTVHRDYPSRLGFFHASNPKGFISYLETAKFCPNCLDQVVPNGYNYWTMIPNGDGRAIEGRWLETAMSSQMYPRLYQAGTERFDQTTLRPQSVPGNLITQPKELPIPQIAEAHDAWRWMQSQMKPFYIDALHLTNGWTPFAELSAQEDSRIARRSGQSFVMSRSSGAIKDFAQRHVTQDHSPLPNMSRSSAPQPSSDVPIAKGDNKQSVPTSIPTSIRTNPNITATAASPITRKAVPGTSTHPDLYHASSVPDMQQRAGVATSTATHFAAGVANRSTTYRTSSWYRHDPIDFDELDSGPTTTVPQQLPAPMSSNSAPLPRVIEPGIGTKIVPATLDTARVTEIFRLFEPNAQTRSTQPSVTQGTANKVASGIPPRHPDRPKKLVPTTQSASKEMAGKTPTPQLKQTQAAQKGFQAAPPTMTAQHVREGQPPKSVARHPDAATPALRNTPAAQKDRSRSAIDTGRAKASADDKRATGLSQTGPKPPHNKVSGIKPTKATPKRESGRAASSERKGSRVSGKEKKTSRLEGPKPQKPPRKGNKSNGFASTPGKHGENSSHITNNSSVTNSTTNTTIHIIGGDSEDSESEPDTTGDDTSGDETDGTGDFPEAIGVDTSVPSSPVGSTGQHPPGQSDLGSSSNNNEEPGQQPEVTSHPSSPASQIGGQTPIFSGQQAQVQIHGHGVQPGTGIDTLPTATNLPTPLISQQFSSEGFGQGFRPDAADSAITSSNGMQSAAGAVMVGGQGSAPTYSTQNPLPRYTQQPVSHSEYEEGEQMGNAPHDNQHWNPAPSGPPAFSTGNGSHQFSNHPSQNSETSYPGMDSDNQVQPGWRANAAGDVSVGSSYTTPVGTKPQASQGLPPVAAAYAASEQKPSVPASAAAGGWPPKKAGFDADSYAVPSAEMDLKEQTEDAGHMSAAQPGSHSDQVESSSWPVETGQGLNQSYSSPTTAQAPDPSYDPWAAQTGASQQSRTDPWGGVQTAGMAKPNSAWENSAWNSQAEPMSPGPSAKPNTSDIQAWQPQRSPSTGEGHYSSPSEDQNASWADWTNRNNAPAAGRSQASQVPTWQAPAPYAEQSSHMGPYGSRQGPDEHQPFALGGQPSPNYDSRTNRLTAAALGLAAGAAIGYGVASLARSSSTSSASPKTSDQGDNEQEPYSNQIWNNSYGQNGTLYNDENDAAQETSSIKSVSSSAPSDQENTGWLAQEQQSVNSNWDQNGDSSHYADLFHHGDVYKNDYQHSDDRSMTPDQSSPTYHNDEHFSQQSSEFEQPHAHQEVSENAEEYSWPGEDNTYQQSHQDQYESENEGTYDSEPSVYDPQPDQGYEPQDQYFQHHEYAPEACEDSDGFRDDQSNPQTDDQSDNQSESEDGYEYPSGNGSDDGENDGNGAYSDDDSD</sequence>
<feature type="compositionally biased region" description="Pro residues" evidence="1">
    <location>
        <begin position="23"/>
        <end position="36"/>
    </location>
</feature>
<feature type="compositionally biased region" description="Low complexity" evidence="1">
    <location>
        <begin position="1"/>
        <end position="12"/>
    </location>
</feature>
<name>A0A8H4C710_COLGL</name>
<feature type="compositionally biased region" description="Low complexity" evidence="1">
    <location>
        <begin position="950"/>
        <end position="966"/>
    </location>
</feature>